<feature type="region of interest" description="Disordered" evidence="2">
    <location>
        <begin position="1133"/>
        <end position="1173"/>
    </location>
</feature>
<dbReference type="PANTHER" id="PTHR45920">
    <property type="entry name" value="FORMIN HOMOLOGY 2 DOMAIN CONTAINING, ISOFORM I"/>
    <property type="match status" value="1"/>
</dbReference>
<dbReference type="InterPro" id="IPR016024">
    <property type="entry name" value="ARM-type_fold"/>
</dbReference>
<dbReference type="GO" id="GO:0030866">
    <property type="term" value="P:cortical actin cytoskeleton organization"/>
    <property type="evidence" value="ECO:0007669"/>
    <property type="project" value="TreeGrafter"/>
</dbReference>
<sequence length="1173" mass="133358">MMGSLSLNDLTDTDINYVYKTGSAELLSKWLTSLENKSSLFWLHYLDSDFEREKRANSLESTEGTVSDNEDEPDETCEEFGSAESVISSCRSIAHRESDLLVALSENCTLGPVCYFCSKKNSIVLRTQLSVRVHTIIEKLLTSEGRELRRALFSLKQIFQEDKDLVHEFVQNDGLSCLIKVGSEADQNYQNYILRALGQVMLYVDGMNGVMEHNQTIQWLYSLISSKFRLVVKTALKLLLVFVEYTDSNCLLLIKAIHTVDYSQGVFPYHNIMRLLKDFDSADTELLIYAMTLVNKILGGIPDQDLYYDQTDALEEQGMEAIIQRYMSKPGTDLDLLQQFQIYETVLQYEDGEDISNTPSKHLDESIRRTLRNRKSVVDSAERRKSRRHSTGNTPMYPGRKNNNLILQPSKEDEGDESSSSQSSAINNSQLNGSYKDNNKCNYPNTFQQRIPNGNGFNRPPRKDMTPLMNAVNKLDTEEKQPWIYNDAETANENEINVLLQLKRENTVKDITQKLANQNIMHSPSEENKVNRIGDMSGLISKAKEGLAKSKSKADVLKSPTSENVPKMEMKKSENELRWEELVANLNRSLNLCDMDFTDLGSEDEVDILAPVAVHNGVPPPPPPLADLGTAPPPPPLSNRLGPPVPPPSAPIPPMFIQRPCRPSETKIPVKKNKKTVKLFWKEVRDDPIIHVKLKTGYIWDDLTPVSVDTQKLEHLFESRAKDLITKKQQELNKNKEIIVLDPKRSNAINIGMTKLPPPRSIKTAILKMDATIMNREGIEKLLTMLPTEEERTKIQEAQAANPDLPLGSAEQFLLTLASISELPARLKLWAFKLDFENTEREIAEPLMDLKQGVEVLKVNKTFRGILSTLLSIGNFLNGNEVKGFQIEYLAKVPEVKDTVHKHSLLHHLCHIVMEKFPDATDLYSEIGAITRASKIDFDELALNIQRLETDCKASWDHLKLIAKHDGSTMMKVKMSDFLADCAERIILLSIVHRRIINRFHKFLLWLGVPLHQISETKPNEFCRIVSEFALEYRTTRERVLQQLEKKANHRERNKTRGKMITDVGKFKTKEDRADAELRQLLGSDISDVESMQGTLPWRRTKREGNKSFLNSTNGNLTDGDDEILECLVKTATKGSATRTAPRERKRTRHADRKSLKRSRTRENNPFGSRESP</sequence>
<gene>
    <name evidence="5" type="ORF">ACAOBT_LOCUS16997</name>
</gene>
<evidence type="ECO:0000313" key="5">
    <source>
        <dbReference type="EMBL" id="CAH1986014.1"/>
    </source>
</evidence>
<reference evidence="5" key="1">
    <citation type="submission" date="2022-03" db="EMBL/GenBank/DDBJ databases">
        <authorList>
            <person name="Sayadi A."/>
        </authorList>
    </citation>
    <scope>NUCLEOTIDE SEQUENCE</scope>
</reference>
<dbReference type="InterPro" id="IPR014768">
    <property type="entry name" value="GBD/FH3_dom"/>
</dbReference>
<dbReference type="Proteomes" id="UP001152888">
    <property type="component" value="Unassembled WGS sequence"/>
</dbReference>
<proteinExistence type="predicted"/>
<dbReference type="InterPro" id="IPR015425">
    <property type="entry name" value="FH2_Formin"/>
</dbReference>
<evidence type="ECO:0000256" key="2">
    <source>
        <dbReference type="SAM" id="MobiDB-lite"/>
    </source>
</evidence>
<dbReference type="PANTHER" id="PTHR45920:SF4">
    <property type="entry name" value="FORMIN HOMOLOGY 2 DOMAIN CONTAINING, ISOFORM I"/>
    <property type="match status" value="1"/>
</dbReference>
<keyword evidence="6" id="KW-1185">Reference proteome</keyword>
<dbReference type="InterPro" id="IPR042201">
    <property type="entry name" value="FH2_Formin_sf"/>
</dbReference>
<dbReference type="FunFam" id="1.25.10.10:FF:000056">
    <property type="entry name" value="FH1/FH2 domain-containing protein 3 isoform X1"/>
    <property type="match status" value="1"/>
</dbReference>
<dbReference type="InterPro" id="IPR011989">
    <property type="entry name" value="ARM-like"/>
</dbReference>
<dbReference type="GO" id="GO:0005856">
    <property type="term" value="C:cytoskeleton"/>
    <property type="evidence" value="ECO:0007669"/>
    <property type="project" value="TreeGrafter"/>
</dbReference>
<dbReference type="SUPFAM" id="SSF101447">
    <property type="entry name" value="Formin homology 2 domain (FH2 domain)"/>
    <property type="match status" value="1"/>
</dbReference>
<dbReference type="PROSITE" id="PS51444">
    <property type="entry name" value="FH2"/>
    <property type="match status" value="1"/>
</dbReference>
<dbReference type="Pfam" id="PF24959">
    <property type="entry name" value="FH3_FHOD1-3"/>
    <property type="match status" value="1"/>
</dbReference>
<feature type="compositionally biased region" description="Polar residues" evidence="2">
    <location>
        <begin position="431"/>
        <end position="456"/>
    </location>
</feature>
<dbReference type="InterPro" id="IPR056771">
    <property type="entry name" value="FH3_FHOD1-3-like"/>
</dbReference>
<comment type="caution">
    <text evidence="5">The sequence shown here is derived from an EMBL/GenBank/DDBJ whole genome shotgun (WGS) entry which is preliminary data.</text>
</comment>
<dbReference type="Gene3D" id="1.20.58.2220">
    <property type="entry name" value="Formin, FH2 domain"/>
    <property type="match status" value="1"/>
</dbReference>
<name>A0A9P0L1E5_ACAOB</name>
<dbReference type="Gene3D" id="1.25.10.10">
    <property type="entry name" value="Leucine-rich Repeat Variant"/>
    <property type="match status" value="1"/>
</dbReference>
<dbReference type="OrthoDB" id="9806920at2759"/>
<dbReference type="SMART" id="SM00498">
    <property type="entry name" value="FH2"/>
    <property type="match status" value="1"/>
</dbReference>
<accession>A0A9P0L1E5</accession>
<evidence type="ECO:0000313" key="6">
    <source>
        <dbReference type="Proteomes" id="UP001152888"/>
    </source>
</evidence>
<feature type="compositionally biased region" description="Basic residues" evidence="2">
    <location>
        <begin position="1144"/>
        <end position="1160"/>
    </location>
</feature>
<dbReference type="GO" id="GO:0005737">
    <property type="term" value="C:cytoplasm"/>
    <property type="evidence" value="ECO:0007669"/>
    <property type="project" value="TreeGrafter"/>
</dbReference>
<dbReference type="AlphaFoldDB" id="A0A9P0L1E5"/>
<feature type="domain" description="FH2" evidence="4">
    <location>
        <begin position="666"/>
        <end position="1059"/>
    </location>
</feature>
<evidence type="ECO:0000256" key="1">
    <source>
        <dbReference type="ARBA" id="ARBA00023203"/>
    </source>
</evidence>
<feature type="domain" description="GBD/FH3" evidence="3">
    <location>
        <begin position="72"/>
        <end position="439"/>
    </location>
</feature>
<feature type="region of interest" description="Disordered" evidence="2">
    <location>
        <begin position="618"/>
        <end position="644"/>
    </location>
</feature>
<dbReference type="PROSITE" id="PS51232">
    <property type="entry name" value="GBD_FH3"/>
    <property type="match status" value="1"/>
</dbReference>
<evidence type="ECO:0000259" key="3">
    <source>
        <dbReference type="PROSITE" id="PS51232"/>
    </source>
</evidence>
<protein>
    <recommendedName>
        <fullName evidence="7">FH1/FH2 domain-containing protein 3</fullName>
    </recommendedName>
</protein>
<feature type="region of interest" description="Disordered" evidence="2">
    <location>
        <begin position="374"/>
        <end position="465"/>
    </location>
</feature>
<feature type="compositionally biased region" description="Low complexity" evidence="2">
    <location>
        <begin position="418"/>
        <end position="430"/>
    </location>
</feature>
<keyword evidence="1" id="KW-0009">Actin-binding</keyword>
<dbReference type="EMBL" id="CAKOFQ010006989">
    <property type="protein sequence ID" value="CAH1986014.1"/>
    <property type="molecule type" value="Genomic_DNA"/>
</dbReference>
<evidence type="ECO:0000259" key="4">
    <source>
        <dbReference type="PROSITE" id="PS51444"/>
    </source>
</evidence>
<dbReference type="Pfam" id="PF02181">
    <property type="entry name" value="FH2"/>
    <property type="match status" value="1"/>
</dbReference>
<dbReference type="GO" id="GO:0051015">
    <property type="term" value="F:actin filament binding"/>
    <property type="evidence" value="ECO:0007669"/>
    <property type="project" value="TreeGrafter"/>
</dbReference>
<organism evidence="5 6">
    <name type="scientific">Acanthoscelides obtectus</name>
    <name type="common">Bean weevil</name>
    <name type="synonym">Bruchus obtectus</name>
    <dbReference type="NCBI Taxonomy" id="200917"/>
    <lineage>
        <taxon>Eukaryota</taxon>
        <taxon>Metazoa</taxon>
        <taxon>Ecdysozoa</taxon>
        <taxon>Arthropoda</taxon>
        <taxon>Hexapoda</taxon>
        <taxon>Insecta</taxon>
        <taxon>Pterygota</taxon>
        <taxon>Neoptera</taxon>
        <taxon>Endopterygota</taxon>
        <taxon>Coleoptera</taxon>
        <taxon>Polyphaga</taxon>
        <taxon>Cucujiformia</taxon>
        <taxon>Chrysomeloidea</taxon>
        <taxon>Chrysomelidae</taxon>
        <taxon>Bruchinae</taxon>
        <taxon>Bruchini</taxon>
        <taxon>Acanthoscelides</taxon>
    </lineage>
</organism>
<dbReference type="SUPFAM" id="SSF48371">
    <property type="entry name" value="ARM repeat"/>
    <property type="match status" value="1"/>
</dbReference>
<evidence type="ECO:0008006" key="7">
    <source>
        <dbReference type="Google" id="ProtNLM"/>
    </source>
</evidence>